<dbReference type="InterPro" id="IPR036412">
    <property type="entry name" value="HAD-like_sf"/>
</dbReference>
<evidence type="ECO:0000313" key="2">
    <source>
        <dbReference type="Proteomes" id="UP000196205"/>
    </source>
</evidence>
<reference evidence="1 2" key="1">
    <citation type="submission" date="2017-05" db="EMBL/GenBank/DDBJ databases">
        <title>Genome sequence of Acetobacter pasteurianus subsp. pasteurianus strain SRCM101342.</title>
        <authorList>
            <person name="Cho S.H."/>
        </authorList>
    </citation>
    <scope>NUCLEOTIDE SEQUENCE [LARGE SCALE GENOMIC DNA]</scope>
    <source>
        <strain evidence="1 2">SRCM101342</strain>
    </source>
</reference>
<sequence length="509" mass="59676">MWNFQVLEKQNGKFFFRSFAKHEDFKDQCFYLTQISKKQTEQDDSEKEETVRLVIWDLDDTFWEGTLSEGEVKLRLDTLHMIRELNNRGIVNAICSKNTYKDTREMLERLGVWDDFVFARISWNPKGPQVKDIVEKIQLRPESILFIDDNLMNLNEVKAAVPDIRVAELDIIKNWQENPIFRGKPDLKHKRLKAYRILESKQSDKEKIGGDNEEFLRSSNIRISFHTDVEKEFSRIHELVNRTNQLNFTKNRWPEDVEEARKLFEKEVSEEFFSDFGYIKVSDSYGDYGICGFYFAKPGYMQHFLFSCRIMNMGVEQYVWNKLGRKHIDIKPPTASDLNNPSKVDWITLCDDANAQDSHKDDSSLNSLQVCLRGACDLAMTSFFLKTKFETIEEFNYSVHPWEVHTNARSLGLYKDQESDLDIRTILEKTPGPDFNRYNSDIIQEKSDVYVISFSQEGFMSSYRHKETGLILSLRCMHMFPGTDACDADYTSLAYDDVKDFLTDTTEEK</sequence>
<evidence type="ECO:0000313" key="1">
    <source>
        <dbReference type="EMBL" id="ARW48451.1"/>
    </source>
</evidence>
<dbReference type="EMBL" id="CP021509">
    <property type="protein sequence ID" value="ARW48451.1"/>
    <property type="molecule type" value="Genomic_DNA"/>
</dbReference>
<dbReference type="NCBIfam" id="TIGR01681">
    <property type="entry name" value="HAD-SF-IIIC"/>
    <property type="match status" value="1"/>
</dbReference>
<evidence type="ECO:0008006" key="3">
    <source>
        <dbReference type="Google" id="ProtNLM"/>
    </source>
</evidence>
<dbReference type="NCBIfam" id="TIGR01686">
    <property type="entry name" value="FkbH"/>
    <property type="match status" value="1"/>
</dbReference>
<proteinExistence type="predicted"/>
<dbReference type="Proteomes" id="UP000196205">
    <property type="component" value="Chromosome"/>
</dbReference>
<gene>
    <name evidence="1" type="ORF">S1001342_02141</name>
</gene>
<dbReference type="InterPro" id="IPR010037">
    <property type="entry name" value="FkbH_domain"/>
</dbReference>
<dbReference type="InterPro" id="IPR010033">
    <property type="entry name" value="HAD_SF_ppase_IIIC"/>
</dbReference>
<accession>A0A1Y0Y4Q0</accession>
<name>A0A1Y0Y4Q0_ACEPA</name>
<dbReference type="AlphaFoldDB" id="A0A1Y0Y4Q0"/>
<dbReference type="InterPro" id="IPR023214">
    <property type="entry name" value="HAD_sf"/>
</dbReference>
<protein>
    <recommendedName>
        <fullName evidence="3">HAD-IIIC family phosphatase</fullName>
    </recommendedName>
</protein>
<organism evidence="1 2">
    <name type="scientific">Acetobacter pasteurianus subsp. pasteurianus</name>
    <dbReference type="NCBI Taxonomy" id="481145"/>
    <lineage>
        <taxon>Bacteria</taxon>
        <taxon>Pseudomonadati</taxon>
        <taxon>Pseudomonadota</taxon>
        <taxon>Alphaproteobacteria</taxon>
        <taxon>Acetobacterales</taxon>
        <taxon>Acetobacteraceae</taxon>
        <taxon>Acetobacter</taxon>
    </lineage>
</organism>
<dbReference type="Gene3D" id="3.40.50.1000">
    <property type="entry name" value="HAD superfamily/HAD-like"/>
    <property type="match status" value="1"/>
</dbReference>
<dbReference type="SUPFAM" id="SSF56784">
    <property type="entry name" value="HAD-like"/>
    <property type="match status" value="1"/>
</dbReference>